<sequence>MFIAKKKRKENIIEYLLYMYQIEDTIRAVSLDFNKLDEKVISNYKVDEAQKKELRDWYKELIKQMKSEGIEEKGHLSFLKTLGGEVNDLHLWLNEQKELAVYKNDYEKAKPFLLEFQYKLKSDYTTEVDIALNALYYYVLTRMKQEDINKETEEAIRIISQFLRNLAKYFNQYEKGKLRID</sequence>
<evidence type="ECO:0000313" key="1">
    <source>
        <dbReference type="EMBL" id="ALO14834.1"/>
    </source>
</evidence>
<dbReference type="InterPro" id="IPR032574">
    <property type="entry name" value="DUF4924"/>
</dbReference>
<name>A0A0S2HXU1_9BACT</name>
<evidence type="ECO:0008006" key="3">
    <source>
        <dbReference type="Google" id="ProtNLM"/>
    </source>
</evidence>
<gene>
    <name evidence="1" type="ORF">L21SP5_01179</name>
</gene>
<dbReference type="AlphaFoldDB" id="A0A0S2HXU1"/>
<organism evidence="1 2">
    <name type="scientific">Salinivirga cyanobacteriivorans</name>
    <dbReference type="NCBI Taxonomy" id="1307839"/>
    <lineage>
        <taxon>Bacteria</taxon>
        <taxon>Pseudomonadati</taxon>
        <taxon>Bacteroidota</taxon>
        <taxon>Bacteroidia</taxon>
        <taxon>Bacteroidales</taxon>
        <taxon>Salinivirgaceae</taxon>
        <taxon>Salinivirga</taxon>
    </lineage>
</organism>
<protein>
    <recommendedName>
        <fullName evidence="3">DUF4924 domain-containing protein</fullName>
    </recommendedName>
</protein>
<evidence type="ECO:0000313" key="2">
    <source>
        <dbReference type="Proteomes" id="UP000064893"/>
    </source>
</evidence>
<dbReference type="RefSeq" id="WP_057952349.1">
    <property type="nucleotide sequence ID" value="NZ_CP013118.1"/>
</dbReference>
<dbReference type="OrthoDB" id="1095125at2"/>
<dbReference type="Proteomes" id="UP000064893">
    <property type="component" value="Chromosome"/>
</dbReference>
<dbReference type="STRING" id="1307839.L21SP5_01179"/>
<reference evidence="1 2" key="1">
    <citation type="submission" date="2015-11" db="EMBL/GenBank/DDBJ databases">
        <title>Description and complete genome sequence of a novel strain predominating in hypersaline microbial mats and representing a new family of the Bacteriodetes phylum.</title>
        <authorList>
            <person name="Spring S."/>
            <person name="Bunk B."/>
            <person name="Sproer C."/>
            <person name="Klenk H.-P."/>
        </authorList>
    </citation>
    <scope>NUCLEOTIDE SEQUENCE [LARGE SCALE GENOMIC DNA]</scope>
    <source>
        <strain evidence="1 2">L21-Spi-D4</strain>
    </source>
</reference>
<dbReference type="EMBL" id="CP013118">
    <property type="protein sequence ID" value="ALO14834.1"/>
    <property type="molecule type" value="Genomic_DNA"/>
</dbReference>
<dbReference type="Pfam" id="PF16271">
    <property type="entry name" value="DUF4924"/>
    <property type="match status" value="1"/>
</dbReference>
<dbReference type="KEGG" id="blq:L21SP5_01179"/>
<keyword evidence="2" id="KW-1185">Reference proteome</keyword>
<accession>A0A0S2HXU1</accession>
<proteinExistence type="predicted"/>